<feature type="binding site" evidence="5">
    <location>
        <position position="89"/>
    </location>
    <ligand>
        <name>Zn(2+)</name>
        <dbReference type="ChEBI" id="CHEBI:29105"/>
    </ligand>
</feature>
<sequence length="127" mass="14026">MHELSLMQSIFEIVEAEMKAHGLAHIDLVKIKVGELTAVEGASMQFAFEVLKKGTGLENARLEIEYVPGVAYCAKCDLRYLMEGYRIICPQCGRGGRIIAGKELYVDSLGVDDGEENKNCQKCIKGQ</sequence>
<gene>
    <name evidence="5" type="primary">hypA</name>
    <name evidence="6" type="ORF">BBF96_05780</name>
</gene>
<dbReference type="PANTHER" id="PTHR34535">
    <property type="entry name" value="HYDROGENASE MATURATION FACTOR HYPA"/>
    <property type="match status" value="1"/>
</dbReference>
<keyword evidence="2 5" id="KW-0533">Nickel</keyword>
<dbReference type="GO" id="GO:0051604">
    <property type="term" value="P:protein maturation"/>
    <property type="evidence" value="ECO:0007669"/>
    <property type="project" value="InterPro"/>
</dbReference>
<keyword evidence="7" id="KW-1185">Reference proteome</keyword>
<accession>A0A3S9SXK2</accession>
<feature type="binding site" evidence="5">
    <location>
        <position position="73"/>
    </location>
    <ligand>
        <name>Zn(2+)</name>
        <dbReference type="ChEBI" id="CHEBI:29105"/>
    </ligand>
</feature>
<proteinExistence type="inferred from homology"/>
<feature type="binding site" evidence="5">
    <location>
        <position position="2"/>
    </location>
    <ligand>
        <name>Ni(2+)</name>
        <dbReference type="ChEBI" id="CHEBI:49786"/>
    </ligand>
</feature>
<dbReference type="InterPro" id="IPR020538">
    <property type="entry name" value="Hydgase_Ni_incorp_HypA/HybF_CS"/>
</dbReference>
<feature type="binding site" evidence="5">
    <location>
        <position position="92"/>
    </location>
    <ligand>
        <name>Zn(2+)</name>
        <dbReference type="ChEBI" id="CHEBI:29105"/>
    </ligand>
</feature>
<comment type="function">
    <text evidence="5">Involved in the maturation of [NiFe] hydrogenases. Required for nickel insertion into the metal center of the hydrogenase.</text>
</comment>
<dbReference type="Gene3D" id="3.30.2320.80">
    <property type="match status" value="1"/>
</dbReference>
<feature type="binding site" evidence="5">
    <location>
        <position position="76"/>
    </location>
    <ligand>
        <name>Zn(2+)</name>
        <dbReference type="ChEBI" id="CHEBI:29105"/>
    </ligand>
</feature>
<evidence type="ECO:0000256" key="4">
    <source>
        <dbReference type="ARBA" id="ARBA00022833"/>
    </source>
</evidence>
<dbReference type="KEGG" id="aft:BBF96_05780"/>
<dbReference type="Proteomes" id="UP000267250">
    <property type="component" value="Chromosome"/>
</dbReference>
<evidence type="ECO:0000256" key="3">
    <source>
        <dbReference type="ARBA" id="ARBA00022723"/>
    </source>
</evidence>
<keyword evidence="3 5" id="KW-0479">Metal-binding</keyword>
<evidence type="ECO:0000313" key="7">
    <source>
        <dbReference type="Proteomes" id="UP000267250"/>
    </source>
</evidence>
<dbReference type="HAMAP" id="MF_00213">
    <property type="entry name" value="HypA_HybF"/>
    <property type="match status" value="1"/>
</dbReference>
<dbReference type="PANTHER" id="PTHR34535:SF3">
    <property type="entry name" value="HYDROGENASE MATURATION FACTOR HYPA"/>
    <property type="match status" value="1"/>
</dbReference>
<dbReference type="NCBIfam" id="TIGR00100">
    <property type="entry name" value="hypA"/>
    <property type="match status" value="1"/>
</dbReference>
<dbReference type="EMBL" id="CP016379">
    <property type="protein sequence ID" value="AZR72944.1"/>
    <property type="molecule type" value="Genomic_DNA"/>
</dbReference>
<dbReference type="PROSITE" id="PS01249">
    <property type="entry name" value="HYPA"/>
    <property type="match status" value="1"/>
</dbReference>
<dbReference type="InterPro" id="IPR000688">
    <property type="entry name" value="HypA/HybF"/>
</dbReference>
<dbReference type="Pfam" id="PF01155">
    <property type="entry name" value="HypA"/>
    <property type="match status" value="1"/>
</dbReference>
<name>A0A3S9SXK2_9FIRM</name>
<dbReference type="RefSeq" id="WP_164730921.1">
    <property type="nucleotide sequence ID" value="NZ_CP016379.1"/>
</dbReference>
<evidence type="ECO:0000256" key="5">
    <source>
        <dbReference type="HAMAP-Rule" id="MF_00213"/>
    </source>
</evidence>
<keyword evidence="4 5" id="KW-0862">Zinc</keyword>
<reference evidence="6 7" key="1">
    <citation type="submission" date="2016-07" db="EMBL/GenBank/DDBJ databases">
        <title>Genome and transcriptome analysis of iron-reducing fermentative bacteria Anoxybacter fermentans.</title>
        <authorList>
            <person name="Zeng X."/>
            <person name="Shao Z."/>
        </authorList>
    </citation>
    <scope>NUCLEOTIDE SEQUENCE [LARGE SCALE GENOMIC DNA]</scope>
    <source>
        <strain evidence="6 7">DY22613</strain>
    </source>
</reference>
<protein>
    <recommendedName>
        <fullName evidence="5">Hydrogenase maturation factor HypA</fullName>
    </recommendedName>
</protein>
<dbReference type="GO" id="GO:0008270">
    <property type="term" value="F:zinc ion binding"/>
    <property type="evidence" value="ECO:0007669"/>
    <property type="project" value="UniProtKB-UniRule"/>
</dbReference>
<dbReference type="AlphaFoldDB" id="A0A3S9SXK2"/>
<organism evidence="6 7">
    <name type="scientific">Anoxybacter fermentans</name>
    <dbReference type="NCBI Taxonomy" id="1323375"/>
    <lineage>
        <taxon>Bacteria</taxon>
        <taxon>Bacillati</taxon>
        <taxon>Bacillota</taxon>
        <taxon>Clostridia</taxon>
        <taxon>Halanaerobiales</taxon>
        <taxon>Anoxybacter</taxon>
    </lineage>
</organism>
<comment type="similarity">
    <text evidence="1 5">Belongs to the HypA/HybF family.</text>
</comment>
<evidence type="ECO:0000256" key="2">
    <source>
        <dbReference type="ARBA" id="ARBA00022596"/>
    </source>
</evidence>
<dbReference type="GO" id="GO:0016151">
    <property type="term" value="F:nickel cation binding"/>
    <property type="evidence" value="ECO:0007669"/>
    <property type="project" value="UniProtKB-UniRule"/>
</dbReference>
<evidence type="ECO:0000313" key="6">
    <source>
        <dbReference type="EMBL" id="AZR72944.1"/>
    </source>
</evidence>
<evidence type="ECO:0000256" key="1">
    <source>
        <dbReference type="ARBA" id="ARBA00010748"/>
    </source>
</evidence>
<dbReference type="PIRSF" id="PIRSF004761">
    <property type="entry name" value="Hydrgn_mat_HypA"/>
    <property type="match status" value="1"/>
</dbReference>